<evidence type="ECO:0000259" key="7">
    <source>
        <dbReference type="PROSITE" id="PS50030"/>
    </source>
</evidence>
<keyword evidence="1" id="KW-0343">GTPase activation</keyword>
<feature type="region of interest" description="Disordered" evidence="6">
    <location>
        <begin position="359"/>
        <end position="380"/>
    </location>
</feature>
<dbReference type="Gene3D" id="1.10.8.10">
    <property type="entry name" value="DNA helicase RuvA subunit, C-terminal domain"/>
    <property type="match status" value="2"/>
</dbReference>
<dbReference type="SMART" id="SM00165">
    <property type="entry name" value="UBA"/>
    <property type="match status" value="2"/>
</dbReference>
<dbReference type="InterPro" id="IPR037278">
    <property type="entry name" value="ARFGAP/RecO"/>
</dbReference>
<dbReference type="InterPro" id="IPR051718">
    <property type="entry name" value="ARF_GTPase-activating"/>
</dbReference>
<evidence type="ECO:0000256" key="4">
    <source>
        <dbReference type="ARBA" id="ARBA00022833"/>
    </source>
</evidence>
<dbReference type="SUPFAM" id="SSF57863">
    <property type="entry name" value="ArfGap/RecO-like zinc finger"/>
    <property type="match status" value="1"/>
</dbReference>
<dbReference type="InterPro" id="IPR038508">
    <property type="entry name" value="ArfGAP_dom_sf"/>
</dbReference>
<dbReference type="Gene3D" id="1.10.220.150">
    <property type="entry name" value="Arf GTPase activating protein"/>
    <property type="match status" value="1"/>
</dbReference>
<dbReference type="Pfam" id="PF01412">
    <property type="entry name" value="ArfGap"/>
    <property type="match status" value="1"/>
</dbReference>
<dbReference type="OrthoDB" id="10266696at2759"/>
<protein>
    <submittedName>
        <fullName evidence="9">Gtpase activating protein</fullName>
    </submittedName>
</protein>
<feature type="region of interest" description="Disordered" evidence="6">
    <location>
        <begin position="252"/>
        <end position="289"/>
    </location>
</feature>
<evidence type="ECO:0000256" key="2">
    <source>
        <dbReference type="ARBA" id="ARBA00022723"/>
    </source>
</evidence>
<feature type="compositionally biased region" description="Low complexity" evidence="6">
    <location>
        <begin position="395"/>
        <end position="417"/>
    </location>
</feature>
<dbReference type="GO" id="GO:0005737">
    <property type="term" value="C:cytoplasm"/>
    <property type="evidence" value="ECO:0007669"/>
    <property type="project" value="TreeGrafter"/>
</dbReference>
<dbReference type="SUPFAM" id="SSF46934">
    <property type="entry name" value="UBA-like"/>
    <property type="match status" value="2"/>
</dbReference>
<dbReference type="GO" id="GO:0008270">
    <property type="term" value="F:zinc ion binding"/>
    <property type="evidence" value="ECO:0007669"/>
    <property type="project" value="UniProtKB-KW"/>
</dbReference>
<feature type="domain" description="Arf-GAP" evidence="8">
    <location>
        <begin position="34"/>
        <end position="127"/>
    </location>
</feature>
<dbReference type="PROSITE" id="PS50115">
    <property type="entry name" value="ARFGAP"/>
    <property type="match status" value="1"/>
</dbReference>
<keyword evidence="10" id="KW-1185">Reference proteome</keyword>
<feature type="region of interest" description="Disordered" evidence="6">
    <location>
        <begin position="394"/>
        <end position="417"/>
    </location>
</feature>
<organism evidence="9 10">
    <name type="scientific">Coemansia javaensis</name>
    <dbReference type="NCBI Taxonomy" id="2761396"/>
    <lineage>
        <taxon>Eukaryota</taxon>
        <taxon>Fungi</taxon>
        <taxon>Fungi incertae sedis</taxon>
        <taxon>Zoopagomycota</taxon>
        <taxon>Kickxellomycotina</taxon>
        <taxon>Kickxellomycetes</taxon>
        <taxon>Kickxellales</taxon>
        <taxon>Kickxellaceae</taxon>
        <taxon>Coemansia</taxon>
    </lineage>
</organism>
<dbReference type="InterPro" id="IPR001164">
    <property type="entry name" value="ArfGAP_dom"/>
</dbReference>
<feature type="domain" description="UBA" evidence="7">
    <location>
        <begin position="192"/>
        <end position="233"/>
    </location>
</feature>
<dbReference type="Proteomes" id="UP001140217">
    <property type="component" value="Unassembled WGS sequence"/>
</dbReference>
<proteinExistence type="predicted"/>
<dbReference type="SMART" id="SM00105">
    <property type="entry name" value="ArfGap"/>
    <property type="match status" value="1"/>
</dbReference>
<evidence type="ECO:0000256" key="1">
    <source>
        <dbReference type="ARBA" id="ARBA00022468"/>
    </source>
</evidence>
<dbReference type="EMBL" id="JANBUL010000005">
    <property type="protein sequence ID" value="KAJ2785980.1"/>
    <property type="molecule type" value="Genomic_DNA"/>
</dbReference>
<evidence type="ECO:0000259" key="8">
    <source>
        <dbReference type="PROSITE" id="PS50115"/>
    </source>
</evidence>
<evidence type="ECO:0000256" key="6">
    <source>
        <dbReference type="SAM" id="MobiDB-lite"/>
    </source>
</evidence>
<evidence type="ECO:0000313" key="10">
    <source>
        <dbReference type="Proteomes" id="UP001140217"/>
    </source>
</evidence>
<dbReference type="PRINTS" id="PR00405">
    <property type="entry name" value="REVINTRACTNG"/>
</dbReference>
<keyword evidence="2" id="KW-0479">Metal-binding</keyword>
<evidence type="ECO:0000256" key="3">
    <source>
        <dbReference type="ARBA" id="ARBA00022771"/>
    </source>
</evidence>
<comment type="caution">
    <text evidence="9">The sequence shown here is derived from an EMBL/GenBank/DDBJ whole genome shotgun (WGS) entry which is preliminary data.</text>
</comment>
<dbReference type="PANTHER" id="PTHR45705:SF1">
    <property type="entry name" value="FI20236P1"/>
    <property type="match status" value="1"/>
</dbReference>
<dbReference type="InterPro" id="IPR015940">
    <property type="entry name" value="UBA"/>
</dbReference>
<dbReference type="PANTHER" id="PTHR45705">
    <property type="entry name" value="FI20236P1"/>
    <property type="match status" value="1"/>
</dbReference>
<dbReference type="CDD" id="cd08204">
    <property type="entry name" value="ArfGap"/>
    <property type="match status" value="1"/>
</dbReference>
<dbReference type="AlphaFoldDB" id="A0A9W8LKY4"/>
<feature type="compositionally biased region" description="Low complexity" evidence="6">
    <location>
        <begin position="267"/>
        <end position="282"/>
    </location>
</feature>
<evidence type="ECO:0000313" key="9">
    <source>
        <dbReference type="EMBL" id="KAJ2785980.1"/>
    </source>
</evidence>
<accession>A0A9W8LKY4</accession>
<name>A0A9W8LKY4_9FUNG</name>
<dbReference type="FunFam" id="1.10.220.150:FF:000009">
    <property type="entry name" value="stromal membrane-associated protein 1 isoform X1"/>
    <property type="match status" value="1"/>
</dbReference>
<keyword evidence="3 5" id="KW-0863">Zinc-finger</keyword>
<gene>
    <name evidence="9" type="primary">GTS1</name>
    <name evidence="9" type="ORF">H4R18_000195</name>
</gene>
<keyword evidence="4" id="KW-0862">Zinc</keyword>
<reference evidence="9" key="1">
    <citation type="submission" date="2022-07" db="EMBL/GenBank/DDBJ databases">
        <title>Phylogenomic reconstructions and comparative analyses of Kickxellomycotina fungi.</title>
        <authorList>
            <person name="Reynolds N.K."/>
            <person name="Stajich J.E."/>
            <person name="Barry K."/>
            <person name="Grigoriev I.V."/>
            <person name="Crous P."/>
            <person name="Smith M.E."/>
        </authorList>
    </citation>
    <scope>NUCLEOTIDE SEQUENCE</scope>
    <source>
        <strain evidence="9">NBRC 105414</strain>
    </source>
</reference>
<dbReference type="GO" id="GO:0005096">
    <property type="term" value="F:GTPase activator activity"/>
    <property type="evidence" value="ECO:0007669"/>
    <property type="project" value="UniProtKB-KW"/>
</dbReference>
<dbReference type="InterPro" id="IPR009060">
    <property type="entry name" value="UBA-like_sf"/>
</dbReference>
<dbReference type="PROSITE" id="PS50030">
    <property type="entry name" value="UBA"/>
    <property type="match status" value="2"/>
</dbReference>
<feature type="compositionally biased region" description="Low complexity" evidence="6">
    <location>
        <begin position="359"/>
        <end position="376"/>
    </location>
</feature>
<sequence length="519" mass="54328">MVTASDKEKKRLAEKHGKLLAELAKQPDNATCTRWASWNLGVFLCIRCGGFHRHLGTHITKVKSISLDNWTTEQIEHFRSIGNKRANAYFNPHPEHHPPPRSDRDIERYIRDKYERRLFVDPRSGVPDPTVKGAAPAASAAPAVDEASALTRLREMGFMNVRDNHSALRKCRFDVQKAAALLAGGDSAKEISPDDPRVRQLQGMGFDHVGQNARALTLCNGDVTQAIELLLSDNPPPRAPVAAATGAASASASASAGAPPPPPPPKAAATAAPAPAKSPPASDLLGDDFFGPPVAASAAASAAAPSPAKPAASGNLNDLFGGLSLAAAPSQPQAQAQAQSQNDLFGDFMSATTATASMAPQQTVAAQPPRSAQPARNSQQGAVDTSFIMSLYGKSSAPTSPSAQPATGQQPAGGSSSNSGFAGLDFFMARYPVIRVDFRAAEYQRRLGIGVALDGASATVVSRMQVPGSKGDGPEFVPADASFGRVAGEPARQWLDRLLATEVRCRGVLASRDNAAGTR</sequence>
<feature type="domain" description="UBA" evidence="7">
    <location>
        <begin position="143"/>
        <end position="185"/>
    </location>
</feature>
<evidence type="ECO:0000256" key="5">
    <source>
        <dbReference type="PROSITE-ProRule" id="PRU00288"/>
    </source>
</evidence>